<dbReference type="EMBL" id="JANPWB010000008">
    <property type="protein sequence ID" value="KAJ1165566.1"/>
    <property type="molecule type" value="Genomic_DNA"/>
</dbReference>
<feature type="compositionally biased region" description="Low complexity" evidence="1">
    <location>
        <begin position="41"/>
        <end position="53"/>
    </location>
</feature>
<evidence type="ECO:0000256" key="1">
    <source>
        <dbReference type="SAM" id="MobiDB-lite"/>
    </source>
</evidence>
<evidence type="ECO:0000313" key="3">
    <source>
        <dbReference type="Proteomes" id="UP001066276"/>
    </source>
</evidence>
<gene>
    <name evidence="2" type="ORF">NDU88_005987</name>
</gene>
<keyword evidence="3" id="KW-1185">Reference proteome</keyword>
<organism evidence="2 3">
    <name type="scientific">Pleurodeles waltl</name>
    <name type="common">Iberian ribbed newt</name>
    <dbReference type="NCBI Taxonomy" id="8319"/>
    <lineage>
        <taxon>Eukaryota</taxon>
        <taxon>Metazoa</taxon>
        <taxon>Chordata</taxon>
        <taxon>Craniata</taxon>
        <taxon>Vertebrata</taxon>
        <taxon>Euteleostomi</taxon>
        <taxon>Amphibia</taxon>
        <taxon>Batrachia</taxon>
        <taxon>Caudata</taxon>
        <taxon>Salamandroidea</taxon>
        <taxon>Salamandridae</taxon>
        <taxon>Pleurodelinae</taxon>
        <taxon>Pleurodeles</taxon>
    </lineage>
</organism>
<dbReference type="AlphaFoldDB" id="A0AAV7SNH0"/>
<protein>
    <submittedName>
        <fullName evidence="2">Uncharacterized protein</fullName>
    </submittedName>
</protein>
<dbReference type="Proteomes" id="UP001066276">
    <property type="component" value="Chromosome 4_2"/>
</dbReference>
<evidence type="ECO:0000313" key="2">
    <source>
        <dbReference type="EMBL" id="KAJ1165566.1"/>
    </source>
</evidence>
<proteinExistence type="predicted"/>
<feature type="region of interest" description="Disordered" evidence="1">
    <location>
        <begin position="17"/>
        <end position="53"/>
    </location>
</feature>
<accession>A0AAV7SNH0</accession>
<reference evidence="2" key="1">
    <citation type="journal article" date="2022" name="bioRxiv">
        <title>Sequencing and chromosome-scale assembly of the giantPleurodeles waltlgenome.</title>
        <authorList>
            <person name="Brown T."/>
            <person name="Elewa A."/>
            <person name="Iarovenko S."/>
            <person name="Subramanian E."/>
            <person name="Araus A.J."/>
            <person name="Petzold A."/>
            <person name="Susuki M."/>
            <person name="Suzuki K.-i.T."/>
            <person name="Hayashi T."/>
            <person name="Toyoda A."/>
            <person name="Oliveira C."/>
            <person name="Osipova E."/>
            <person name="Leigh N.D."/>
            <person name="Simon A."/>
            <person name="Yun M.H."/>
        </authorList>
    </citation>
    <scope>NUCLEOTIDE SEQUENCE</scope>
    <source>
        <strain evidence="2">20211129_DDA</strain>
        <tissue evidence="2">Liver</tissue>
    </source>
</reference>
<sequence>MTVPGQCYCPHVPHRWATAQREPVPKHAGMIARDPQPPPSGGRKSSSPACRRAARSLAALHTRAGNTLQGTPLS</sequence>
<name>A0AAV7SNH0_PLEWA</name>
<comment type="caution">
    <text evidence="2">The sequence shown here is derived from an EMBL/GenBank/DDBJ whole genome shotgun (WGS) entry which is preliminary data.</text>
</comment>